<organism evidence="3 4">
    <name type="scientific">Catharus ustulatus</name>
    <name type="common">Russet-backed thrush</name>
    <name type="synonym">Hylocichla ustulatus</name>
    <dbReference type="NCBI Taxonomy" id="91951"/>
    <lineage>
        <taxon>Eukaryota</taxon>
        <taxon>Metazoa</taxon>
        <taxon>Chordata</taxon>
        <taxon>Craniata</taxon>
        <taxon>Vertebrata</taxon>
        <taxon>Euteleostomi</taxon>
        <taxon>Archelosauria</taxon>
        <taxon>Archosauria</taxon>
        <taxon>Dinosauria</taxon>
        <taxon>Saurischia</taxon>
        <taxon>Theropoda</taxon>
        <taxon>Coelurosauria</taxon>
        <taxon>Aves</taxon>
        <taxon>Neognathae</taxon>
        <taxon>Neoaves</taxon>
        <taxon>Telluraves</taxon>
        <taxon>Australaves</taxon>
        <taxon>Passeriformes</taxon>
        <taxon>Turdidae</taxon>
        <taxon>Catharus</taxon>
    </lineage>
</organism>
<accession>A0A8C3TX40</accession>
<dbReference type="InterPro" id="IPR039954">
    <property type="entry name" value="DUF5527"/>
</dbReference>
<dbReference type="Proteomes" id="UP000694563">
    <property type="component" value="Chromosome 8"/>
</dbReference>
<dbReference type="PANTHER" id="PTHR38325:SF1">
    <property type="entry name" value="GENE, 17455-RELATED"/>
    <property type="match status" value="1"/>
</dbReference>
<evidence type="ECO:0000313" key="4">
    <source>
        <dbReference type="Proteomes" id="UP000694563"/>
    </source>
</evidence>
<evidence type="ECO:0000256" key="1">
    <source>
        <dbReference type="SAM" id="MobiDB-lite"/>
    </source>
</evidence>
<proteinExistence type="predicted"/>
<keyword evidence="4" id="KW-1185">Reference proteome</keyword>
<evidence type="ECO:0000313" key="3">
    <source>
        <dbReference type="Ensembl" id="ENSCUSP00005004816.1"/>
    </source>
</evidence>
<dbReference type="PANTHER" id="PTHR38325">
    <property type="entry name" value="MCG55969"/>
    <property type="match status" value="1"/>
</dbReference>
<dbReference type="Pfam" id="PF17665">
    <property type="entry name" value="DUF5527"/>
    <property type="match status" value="1"/>
</dbReference>
<name>A0A8C3TX40_CATUS</name>
<evidence type="ECO:0000256" key="2">
    <source>
        <dbReference type="SAM" id="Phobius"/>
    </source>
</evidence>
<keyword evidence="2" id="KW-0812">Transmembrane</keyword>
<reference evidence="3" key="3">
    <citation type="submission" date="2025-09" db="UniProtKB">
        <authorList>
            <consortium name="Ensembl"/>
        </authorList>
    </citation>
    <scope>IDENTIFICATION</scope>
</reference>
<feature type="region of interest" description="Disordered" evidence="1">
    <location>
        <begin position="1"/>
        <end position="22"/>
    </location>
</feature>
<keyword evidence="2" id="KW-0472">Membrane</keyword>
<dbReference type="AlphaFoldDB" id="A0A8C3TX40"/>
<reference evidence="3" key="1">
    <citation type="submission" date="2020-10" db="EMBL/GenBank/DDBJ databases">
        <title>Catharus ustulatus (Swainson's thrush) genome, bCatUst1, primary haplotype v2.</title>
        <authorList>
            <person name="Delmore K."/>
            <person name="Vafadar M."/>
            <person name="Formenti G."/>
            <person name="Chow W."/>
            <person name="Pelan S."/>
            <person name="Howe K."/>
            <person name="Rhie A."/>
            <person name="Mountcastle J."/>
            <person name="Haase B."/>
            <person name="Fedrigo O."/>
            <person name="Jarvis E.D."/>
        </authorList>
    </citation>
    <scope>NUCLEOTIDE SEQUENCE [LARGE SCALE GENOMIC DNA]</scope>
</reference>
<reference evidence="3" key="2">
    <citation type="submission" date="2025-08" db="UniProtKB">
        <authorList>
            <consortium name="Ensembl"/>
        </authorList>
    </citation>
    <scope>IDENTIFICATION</scope>
</reference>
<feature type="transmembrane region" description="Helical" evidence="2">
    <location>
        <begin position="35"/>
        <end position="59"/>
    </location>
</feature>
<keyword evidence="2" id="KW-1133">Transmembrane helix</keyword>
<sequence>MSTEDSANGTSPTPPLIPTTELLPPSAASPQVTDWLPIIAGVICIFLLLATLLILATLCKPAALGWSLSGPQERLPHHPVDASEPQLRLWKRLGSLRCSLSSFRRSQMMSQSPLACPKQDWHIMESTKM</sequence>
<protein>
    <submittedName>
        <fullName evidence="3">Chromosome 10 open reading frame 105</fullName>
    </submittedName>
</protein>
<dbReference type="Ensembl" id="ENSCUST00005005022.1">
    <property type="protein sequence ID" value="ENSCUSP00005004816.1"/>
    <property type="gene ID" value="ENSCUSG00005003127.1"/>
</dbReference>
<feature type="compositionally biased region" description="Polar residues" evidence="1">
    <location>
        <begin position="1"/>
        <end position="11"/>
    </location>
</feature>